<dbReference type="PANTHER" id="PTHR30409:SF1">
    <property type="entry name" value="CARBAMATE KINASE-RELATED"/>
    <property type="match status" value="1"/>
</dbReference>
<accession>F4G9Y1</accession>
<protein>
    <submittedName>
        <fullName evidence="5">Carbamate kinase</fullName>
        <ecNumber evidence="5">2.7.2.2</ecNumber>
    </submittedName>
</protein>
<dbReference type="PRINTS" id="PR01469">
    <property type="entry name" value="CARBMTKINASE"/>
</dbReference>
<reference evidence="5 6" key="1">
    <citation type="journal article" date="2011" name="J. Bacteriol.">
        <title>Genome Sequences of Alicycliphilus denitrificans Strains BC and K601T.</title>
        <authorList>
            <person name="Oosterkamp M.J."/>
            <person name="Veuskens T."/>
            <person name="Plugge C.M."/>
            <person name="Langenhoff A.A."/>
            <person name="Gerritse J."/>
            <person name="van Berkel W.J."/>
            <person name="Pieper D.H."/>
            <person name="Junca H."/>
            <person name="Goodwin L.A."/>
            <person name="Daligault H.E."/>
            <person name="Bruce D.C."/>
            <person name="Detter J.C."/>
            <person name="Tapia R."/>
            <person name="Han C.S."/>
            <person name="Land M.L."/>
            <person name="Hauser L.J."/>
            <person name="Smidt H."/>
            <person name="Stams A.J."/>
        </authorList>
    </citation>
    <scope>NUCLEOTIDE SEQUENCE [LARGE SCALE GENOMIC DNA]</scope>
    <source>
        <strain evidence="6">DSM 14773 / CIP 107495 / K601</strain>
    </source>
</reference>
<dbReference type="EMBL" id="CP002657">
    <property type="protein sequence ID" value="AEB85713.1"/>
    <property type="molecule type" value="Genomic_DNA"/>
</dbReference>
<dbReference type="KEGG" id="adk:Alide2_3375"/>
<comment type="similarity">
    <text evidence="1">Belongs to the carbamate kinase family.</text>
</comment>
<dbReference type="GO" id="GO:0005829">
    <property type="term" value="C:cytosol"/>
    <property type="evidence" value="ECO:0007669"/>
    <property type="project" value="TreeGrafter"/>
</dbReference>
<name>F4G9Y1_ALIDK</name>
<evidence type="ECO:0000313" key="6">
    <source>
        <dbReference type="Proteomes" id="UP000007938"/>
    </source>
</evidence>
<reference evidence="5 6" key="2">
    <citation type="submission" date="2011-04" db="EMBL/GenBank/DDBJ databases">
        <title>Complete sequence of chromosome of Alicycliphilus denitrificans K601.</title>
        <authorList>
            <consortium name="US DOE Joint Genome Institute"/>
            <person name="Lucas S."/>
            <person name="Han J."/>
            <person name="Lapidus A."/>
            <person name="Cheng J.-F."/>
            <person name="Goodwin L."/>
            <person name="Pitluck S."/>
            <person name="Peters L."/>
            <person name="Zeytun A."/>
            <person name="Detter J.C."/>
            <person name="Han C."/>
            <person name="Tapia R."/>
            <person name="Land M."/>
            <person name="Hauser L."/>
            <person name="Kyrpides N."/>
            <person name="Ivanova N."/>
            <person name="Mikhailova N."/>
            <person name="Pagani I."/>
            <person name="Oosterkamp M."/>
            <person name="Pieper D."/>
            <person name="van Berkel W."/>
            <person name="Langenhoff A."/>
            <person name="Smidt H."/>
            <person name="Stams A."/>
            <person name="Woyke T."/>
        </authorList>
    </citation>
    <scope>NUCLEOTIDE SEQUENCE [LARGE SCALE GENOMIC DNA]</scope>
    <source>
        <strain evidence="6">DSM 14773 / CIP 107495 / K601</strain>
    </source>
</reference>
<dbReference type="PANTHER" id="PTHR30409">
    <property type="entry name" value="CARBAMATE KINASE"/>
    <property type="match status" value="1"/>
</dbReference>
<keyword evidence="3 5" id="KW-0418">Kinase</keyword>
<dbReference type="Pfam" id="PF00696">
    <property type="entry name" value="AA_kinase"/>
    <property type="match status" value="1"/>
</dbReference>
<dbReference type="STRING" id="596154.Alide2_3375"/>
<organism evidence="5 6">
    <name type="scientific">Alicycliphilus denitrificans (strain DSM 14773 / CIP 107495 / K601)</name>
    <dbReference type="NCBI Taxonomy" id="596154"/>
    <lineage>
        <taxon>Bacteria</taxon>
        <taxon>Pseudomonadati</taxon>
        <taxon>Pseudomonadota</taxon>
        <taxon>Betaproteobacteria</taxon>
        <taxon>Burkholderiales</taxon>
        <taxon>Comamonadaceae</taxon>
        <taxon>Alicycliphilus</taxon>
    </lineage>
</organism>
<dbReference type="Gene3D" id="3.40.1160.10">
    <property type="entry name" value="Acetylglutamate kinase-like"/>
    <property type="match status" value="1"/>
</dbReference>
<dbReference type="InterPro" id="IPR036393">
    <property type="entry name" value="AceGlu_kinase-like_sf"/>
</dbReference>
<dbReference type="AlphaFoldDB" id="F4G9Y1"/>
<feature type="domain" description="Aspartate/glutamate/uridylate kinase" evidence="4">
    <location>
        <begin position="28"/>
        <end position="107"/>
    </location>
</feature>
<proteinExistence type="inferred from homology"/>
<dbReference type="eggNOG" id="COG0549">
    <property type="taxonomic scope" value="Bacteria"/>
</dbReference>
<dbReference type="GO" id="GO:0008804">
    <property type="term" value="F:carbamate kinase activity"/>
    <property type="evidence" value="ECO:0007669"/>
    <property type="project" value="UniProtKB-EC"/>
</dbReference>
<evidence type="ECO:0000259" key="4">
    <source>
        <dbReference type="Pfam" id="PF00696"/>
    </source>
</evidence>
<sequence>MRALETHFVSALTRGADRPAFRLLVVASLKPLSVVGLQPIRWLLSNGALVIAAGGGGIPVAKAADEPGLRGVDAVIDKDLCSSLLARELNVDCLVIATDVDAVYLDFGQPAQCPLRSGVADGARRTAFLPPTQWCPRSKQLARSCGPPDFGR</sequence>
<evidence type="ECO:0000313" key="5">
    <source>
        <dbReference type="EMBL" id="AEB85713.1"/>
    </source>
</evidence>
<dbReference type="InterPro" id="IPR003964">
    <property type="entry name" value="Carb_kinase"/>
</dbReference>
<gene>
    <name evidence="5" type="ordered locus">Alide2_3375</name>
</gene>
<evidence type="ECO:0000256" key="2">
    <source>
        <dbReference type="ARBA" id="ARBA00022679"/>
    </source>
</evidence>
<dbReference type="Proteomes" id="UP000007938">
    <property type="component" value="Chromosome"/>
</dbReference>
<dbReference type="EC" id="2.7.2.2" evidence="5"/>
<dbReference type="SUPFAM" id="SSF53633">
    <property type="entry name" value="Carbamate kinase-like"/>
    <property type="match status" value="1"/>
</dbReference>
<evidence type="ECO:0000256" key="3">
    <source>
        <dbReference type="ARBA" id="ARBA00022777"/>
    </source>
</evidence>
<dbReference type="InterPro" id="IPR001048">
    <property type="entry name" value="Asp/Glu/Uridylate_kinase"/>
</dbReference>
<evidence type="ECO:0000256" key="1">
    <source>
        <dbReference type="ARBA" id="ARBA00011066"/>
    </source>
</evidence>
<keyword evidence="6" id="KW-1185">Reference proteome</keyword>
<dbReference type="GO" id="GO:0019546">
    <property type="term" value="P:L-arginine deiminase pathway"/>
    <property type="evidence" value="ECO:0007669"/>
    <property type="project" value="TreeGrafter"/>
</dbReference>
<dbReference type="HOGENOM" id="CLU_1718492_0_0_4"/>
<dbReference type="RefSeq" id="WP_013722690.1">
    <property type="nucleotide sequence ID" value="NC_015422.1"/>
</dbReference>
<keyword evidence="2 5" id="KW-0808">Transferase</keyword>